<evidence type="ECO:0000313" key="1">
    <source>
        <dbReference type="EMBL" id="MBD2778631.1"/>
    </source>
</evidence>
<comment type="caution">
    <text evidence="1">The sequence shown here is derived from an EMBL/GenBank/DDBJ whole genome shotgun (WGS) entry which is preliminary data.</text>
</comment>
<gene>
    <name evidence="1" type="ORF">ICL16_42955</name>
</gene>
<reference evidence="1" key="1">
    <citation type="submission" date="2020-09" db="EMBL/GenBank/DDBJ databases">
        <title>Iningainema tapete sp. nov. (Scytonemataceae, Cyanobacteria) from greenhouses in central Florida (USA) produces two types of nodularin with biosynthetic potential for microcystin-LR and anabaenopeptins.</title>
        <authorList>
            <person name="Berthold D.E."/>
            <person name="Lefler F.W."/>
            <person name="Huang I.-S."/>
            <person name="Abdulla H."/>
            <person name="Zimba P.V."/>
            <person name="Laughinghouse H.D. IV."/>
        </authorList>
    </citation>
    <scope>NUCLEOTIDE SEQUENCE</scope>
    <source>
        <strain evidence="1">BLCCT55</strain>
    </source>
</reference>
<protein>
    <submittedName>
        <fullName evidence="1">Uncharacterized protein</fullName>
    </submittedName>
</protein>
<dbReference type="Proteomes" id="UP000629098">
    <property type="component" value="Unassembled WGS sequence"/>
</dbReference>
<proteinExistence type="predicted"/>
<evidence type="ECO:0000313" key="2">
    <source>
        <dbReference type="Proteomes" id="UP000629098"/>
    </source>
</evidence>
<name>A0A8J6XSY7_9CYAN</name>
<sequence>MEKVRSYISNHHRNAEPFYIEALEIAELCLGVNHPDTIAIGKNLQSKRFGG</sequence>
<organism evidence="1 2">
    <name type="scientific">Iningainema tapete BLCC-T55</name>
    <dbReference type="NCBI Taxonomy" id="2748662"/>
    <lineage>
        <taxon>Bacteria</taxon>
        <taxon>Bacillati</taxon>
        <taxon>Cyanobacteriota</taxon>
        <taxon>Cyanophyceae</taxon>
        <taxon>Nostocales</taxon>
        <taxon>Scytonemataceae</taxon>
        <taxon>Iningainema tapete</taxon>
    </lineage>
</organism>
<accession>A0A8J6XSY7</accession>
<dbReference type="AlphaFoldDB" id="A0A8J6XSY7"/>
<dbReference type="EMBL" id="JACXAE010000132">
    <property type="protein sequence ID" value="MBD2778631.1"/>
    <property type="molecule type" value="Genomic_DNA"/>
</dbReference>
<keyword evidence="2" id="KW-1185">Reference proteome</keyword>
<dbReference type="RefSeq" id="WP_190838570.1">
    <property type="nucleotide sequence ID" value="NZ_CAWPPI010000132.1"/>
</dbReference>